<organism evidence="1 2">
    <name type="scientific">Cryomyces antarcticus</name>
    <dbReference type="NCBI Taxonomy" id="329879"/>
    <lineage>
        <taxon>Eukaryota</taxon>
        <taxon>Fungi</taxon>
        <taxon>Dikarya</taxon>
        <taxon>Ascomycota</taxon>
        <taxon>Pezizomycotina</taxon>
        <taxon>Dothideomycetes</taxon>
        <taxon>Dothideomycetes incertae sedis</taxon>
        <taxon>Cryomyces</taxon>
    </lineage>
</organism>
<protein>
    <submittedName>
        <fullName evidence="1">Uncharacterized protein</fullName>
    </submittedName>
</protein>
<evidence type="ECO:0000313" key="2">
    <source>
        <dbReference type="Proteomes" id="UP001357485"/>
    </source>
</evidence>
<name>A0ABR0ITG1_9PEZI</name>
<dbReference type="Proteomes" id="UP001357485">
    <property type="component" value="Unassembled WGS sequence"/>
</dbReference>
<sequence length="87" mass="11084">EQDGPESRLRPRWQPQHGCHRHRLDRHWLWLDRLGHWPDWFPQHRLRFDRQSRHRLWPDGHRLWLDRFSHHHRWPPRLQLDEQGGPP</sequence>
<evidence type="ECO:0000313" key="1">
    <source>
        <dbReference type="EMBL" id="KAK5041053.1"/>
    </source>
</evidence>
<comment type="caution">
    <text evidence="1">The sequence shown here is derived from an EMBL/GenBank/DDBJ whole genome shotgun (WGS) entry which is preliminary data.</text>
</comment>
<proteinExistence type="predicted"/>
<reference evidence="1 2" key="1">
    <citation type="submission" date="2023-08" db="EMBL/GenBank/DDBJ databases">
        <title>Black Yeasts Isolated from many extreme environments.</title>
        <authorList>
            <person name="Coleine C."/>
            <person name="Stajich J.E."/>
            <person name="Selbmann L."/>
        </authorList>
    </citation>
    <scope>NUCLEOTIDE SEQUENCE [LARGE SCALE GENOMIC DNA]</scope>
    <source>
        <strain evidence="1 2">CCFEE 536</strain>
    </source>
</reference>
<gene>
    <name evidence="1" type="ORF">LTR16_011805</name>
</gene>
<dbReference type="EMBL" id="JAVRRA010028413">
    <property type="protein sequence ID" value="KAK5041053.1"/>
    <property type="molecule type" value="Genomic_DNA"/>
</dbReference>
<feature type="non-terminal residue" evidence="1">
    <location>
        <position position="1"/>
    </location>
</feature>
<keyword evidence="2" id="KW-1185">Reference proteome</keyword>
<accession>A0ABR0ITG1</accession>
<feature type="non-terminal residue" evidence="1">
    <location>
        <position position="87"/>
    </location>
</feature>